<protein>
    <submittedName>
        <fullName evidence="4">Glycosyl hydrolase</fullName>
    </submittedName>
</protein>
<proteinExistence type="predicted"/>
<dbReference type="RefSeq" id="WP_026076745.1">
    <property type="nucleotide sequence ID" value="NZ_CP102252.1"/>
</dbReference>
<dbReference type="NCBIfam" id="NF045579">
    <property type="entry name" value="rhamnoside_JR"/>
    <property type="match status" value="1"/>
</dbReference>
<dbReference type="Gene3D" id="2.60.120.260">
    <property type="entry name" value="Galactose-binding domain-like"/>
    <property type="match status" value="1"/>
</dbReference>
<keyword evidence="2 4" id="KW-0378">Hydrolase</keyword>
<organism evidence="4 5">
    <name type="scientific">Alistipes senegalensis JC50</name>
    <dbReference type="NCBI Taxonomy" id="1033732"/>
    <lineage>
        <taxon>Bacteria</taxon>
        <taxon>Pseudomonadati</taxon>
        <taxon>Bacteroidota</taxon>
        <taxon>Bacteroidia</taxon>
        <taxon>Bacteroidales</taxon>
        <taxon>Rikenellaceae</taxon>
        <taxon>Alistipes</taxon>
    </lineage>
</organism>
<dbReference type="Proteomes" id="UP001058267">
    <property type="component" value="Chromosome"/>
</dbReference>
<sequence>MKRISLLLLAVAAFSVSCREAACDTPSMARMRESFRNVPDETPLAVYWYWVSDNISEEGAVRDLESMKEAGINRAFIGNIGIGDQPYGEHPLFSPEWWRVMHAALKRAGELGIEIGIFNSPGWSQSGGPWVGPQQSMRYLASARTVVEGPALFEGPLPEAGADAEDVRVIAYPLPEAAESDTKRVVKVDGREMRLDWSVSGTQPMRSLTIRVDRPVLTSAELYCREDGGWKLLKRFSIDRSNLQMNVGFDPLAPVVISLPETLSANYRLVIPAPGGFAAEATLSSLPQVERFPEKTLAKMFQTPLPMWHDYLWEQQPAVQASLPVDPAAVTDITAHFDGGTLRWEVPAGKWQVERLAMRSTTVTNGPASPEGLGLEIDKMSRKHVASHFDAFIGEILRRIPPEDRRTFKVVVQDSYETGGQNWTDDMAERFEEIYGYDPVPYLPVLHGTVVGSQDISDRFLWDLRRLIADRVSYDYVGGLREECHKHGLTTWLENYGHWGFPGEFLQYGGQSDEVAGEFWSEGSLGDIENRAASSCAHIYGKRRVWAESFTAGLQGFSRYPYRMKQRGDRFFTEGINSTLLHVYIHQPYEDRFPGMSSWFGNEFNRKNTWFGQLDAFTDYLKRCGYLLQQGRYVADAAYFIGEDAPKMTGVCDPALPNGYSFDYINAEVLLKHAKVRDGRLVLDGGMEYRVLVLPKLRTMRPELLDAIERMVRAGLTVLGPAPDRSPGLAGYPGADERVKETAERMWHSGTAAKYAVYGKGRVFNDGCSLEEVFASLSMRPDCRIEGQNTDVRFIHRTTEQGDIYFLSNQQERKVVFEAAFRTEDGVPELWDALTGVVRRLPGFSRQDGVTTVPLELDPYGSAFIVFDRTKEARQSSAENFPEATVLARVEGPWKVTFEGLEAPEAPVVLDTLCDWTVSDDPRIRYFSGTARYETAFEVENTGSGSVCVDLGKVMVMGRVFLNGVCAGGTWTPPYRVDVSGLIREGRNVLEVEVANNWMNRLIGDQRLPPEQRKTWTPVNPWTASSELQSSGLLGPVVVGKFDYEIVK</sequence>
<keyword evidence="5" id="KW-1185">Reference proteome</keyword>
<gene>
    <name evidence="4" type="ORF">NQ519_07160</name>
</gene>
<dbReference type="PROSITE" id="PS51257">
    <property type="entry name" value="PROKAR_LIPOPROTEIN"/>
    <property type="match status" value="1"/>
</dbReference>
<evidence type="ECO:0000313" key="4">
    <source>
        <dbReference type="EMBL" id="UWN66606.1"/>
    </source>
</evidence>
<dbReference type="CDD" id="cd03143">
    <property type="entry name" value="A4_beta-galactosidase_middle_domain"/>
    <property type="match status" value="1"/>
</dbReference>
<dbReference type="Pfam" id="PF17132">
    <property type="entry name" value="Glyco_hydro_106"/>
    <property type="match status" value="1"/>
</dbReference>
<dbReference type="PANTHER" id="PTHR43817:SF1">
    <property type="entry name" value="HYDROLASE, FAMILY 43, PUTATIVE (AFU_ORTHOLOGUE AFUA_3G01660)-RELATED"/>
    <property type="match status" value="1"/>
</dbReference>
<evidence type="ECO:0000256" key="1">
    <source>
        <dbReference type="ARBA" id="ARBA00022729"/>
    </source>
</evidence>
<name>A0ABY5VCI2_9BACT</name>
<reference evidence="4" key="1">
    <citation type="journal article" date="2022" name="Cell">
        <title>Design, construction, and in vivo augmentation of a complex gut microbiome.</title>
        <authorList>
            <person name="Cheng A.G."/>
            <person name="Ho P.Y."/>
            <person name="Aranda-Diaz A."/>
            <person name="Jain S."/>
            <person name="Yu F.B."/>
            <person name="Meng X."/>
            <person name="Wang M."/>
            <person name="Iakiviak M."/>
            <person name="Nagashima K."/>
            <person name="Zhao A."/>
            <person name="Murugkar P."/>
            <person name="Patil A."/>
            <person name="Atabakhsh K."/>
            <person name="Weakley A."/>
            <person name="Yan J."/>
            <person name="Brumbaugh A.R."/>
            <person name="Higginbottom S."/>
            <person name="Dimas A."/>
            <person name="Shiver A.L."/>
            <person name="Deutschbauer A."/>
            <person name="Neff N."/>
            <person name="Sonnenburg J.L."/>
            <person name="Huang K.C."/>
            <person name="Fischbach M.A."/>
        </authorList>
    </citation>
    <scope>NUCLEOTIDE SEQUENCE</scope>
    <source>
        <strain evidence="4">JC50</strain>
    </source>
</reference>
<feature type="signal peptide" evidence="3">
    <location>
        <begin position="1"/>
        <end position="21"/>
    </location>
</feature>
<evidence type="ECO:0000313" key="5">
    <source>
        <dbReference type="Proteomes" id="UP001058267"/>
    </source>
</evidence>
<accession>A0ABY5VCI2</accession>
<feature type="chain" id="PRO_5046840385" evidence="3">
    <location>
        <begin position="22"/>
        <end position="1048"/>
    </location>
</feature>
<dbReference type="SUPFAM" id="SSF49785">
    <property type="entry name" value="Galactose-binding domain-like"/>
    <property type="match status" value="1"/>
</dbReference>
<dbReference type="PANTHER" id="PTHR43817">
    <property type="entry name" value="GLYCOSYL HYDROLASE"/>
    <property type="match status" value="1"/>
</dbReference>
<dbReference type="EMBL" id="CP102252">
    <property type="protein sequence ID" value="UWN66606.1"/>
    <property type="molecule type" value="Genomic_DNA"/>
</dbReference>
<dbReference type="GO" id="GO:0016787">
    <property type="term" value="F:hydrolase activity"/>
    <property type="evidence" value="ECO:0007669"/>
    <property type="project" value="UniProtKB-KW"/>
</dbReference>
<keyword evidence="1 3" id="KW-0732">Signal</keyword>
<evidence type="ECO:0000256" key="3">
    <source>
        <dbReference type="SAM" id="SignalP"/>
    </source>
</evidence>
<evidence type="ECO:0000256" key="2">
    <source>
        <dbReference type="ARBA" id="ARBA00022801"/>
    </source>
</evidence>
<dbReference type="InterPro" id="IPR008979">
    <property type="entry name" value="Galactose-bd-like_sf"/>
</dbReference>